<keyword evidence="2" id="KW-1133">Transmembrane helix</keyword>
<keyword evidence="3" id="KW-0131">Cell cycle</keyword>
<keyword evidence="4" id="KW-1185">Reference proteome</keyword>
<dbReference type="AlphaFoldDB" id="A0A1T4Z043"/>
<keyword evidence="2" id="KW-0812">Transmembrane</keyword>
<dbReference type="GO" id="GO:0051301">
    <property type="term" value="P:cell division"/>
    <property type="evidence" value="ECO:0007669"/>
    <property type="project" value="UniProtKB-KW"/>
</dbReference>
<feature type="coiled-coil region" evidence="1">
    <location>
        <begin position="66"/>
        <end position="100"/>
    </location>
</feature>
<reference evidence="4" key="1">
    <citation type="submission" date="2017-02" db="EMBL/GenBank/DDBJ databases">
        <authorList>
            <person name="Varghese N."/>
            <person name="Submissions S."/>
        </authorList>
    </citation>
    <scope>NUCLEOTIDE SEQUENCE [LARGE SCALE GENOMIC DNA]</scope>
    <source>
        <strain evidence="4">DSM 23966</strain>
    </source>
</reference>
<evidence type="ECO:0000313" key="4">
    <source>
        <dbReference type="Proteomes" id="UP000190042"/>
    </source>
</evidence>
<dbReference type="RefSeq" id="WP_078818829.1">
    <property type="nucleotide sequence ID" value="NZ_FUYJ01000013.1"/>
</dbReference>
<evidence type="ECO:0000313" key="3">
    <source>
        <dbReference type="EMBL" id="SKB07394.1"/>
    </source>
</evidence>
<dbReference type="InterPro" id="IPR007060">
    <property type="entry name" value="FtsL/DivIC"/>
</dbReference>
<dbReference type="Pfam" id="PF04977">
    <property type="entry name" value="DivIC"/>
    <property type="match status" value="1"/>
</dbReference>
<dbReference type="Proteomes" id="UP000190042">
    <property type="component" value="Unassembled WGS sequence"/>
</dbReference>
<evidence type="ECO:0000256" key="1">
    <source>
        <dbReference type="SAM" id="Coils"/>
    </source>
</evidence>
<keyword evidence="2" id="KW-0472">Membrane</keyword>
<protein>
    <submittedName>
        <fullName evidence="3">Cell division protein DivIC</fullName>
    </submittedName>
</protein>
<accession>A0A1T4Z043</accession>
<dbReference type="PANTHER" id="PTHR40027">
    <property type="entry name" value="CELL DIVISION PROTEIN DIVIC"/>
    <property type="match status" value="1"/>
</dbReference>
<dbReference type="InterPro" id="IPR039076">
    <property type="entry name" value="DivIC"/>
</dbReference>
<dbReference type="EMBL" id="FUYJ01000013">
    <property type="protein sequence ID" value="SKB07394.1"/>
    <property type="molecule type" value="Genomic_DNA"/>
</dbReference>
<sequence length="137" mass="16106">MNKPQKPTARKVTSIETEYVRSMQKKENWKQAQKKRLRNRLIVFAVLMCIVFGSLFNMYSGQKKLLAAKEQEKTEAIATLKDLKTEQEQLNKQLAKLDDEEYIAKLARKEYFLSESNEIIFSIPDKKKSSEKETRKE</sequence>
<feature type="transmembrane region" description="Helical" evidence="2">
    <location>
        <begin position="41"/>
        <end position="59"/>
    </location>
</feature>
<organism evidence="3 4">
    <name type="scientific">Sporosarcina newyorkensis</name>
    <dbReference type="NCBI Taxonomy" id="759851"/>
    <lineage>
        <taxon>Bacteria</taxon>
        <taxon>Bacillati</taxon>
        <taxon>Bacillota</taxon>
        <taxon>Bacilli</taxon>
        <taxon>Bacillales</taxon>
        <taxon>Caryophanaceae</taxon>
        <taxon>Sporosarcina</taxon>
    </lineage>
</organism>
<evidence type="ECO:0000256" key="2">
    <source>
        <dbReference type="SAM" id="Phobius"/>
    </source>
</evidence>
<dbReference type="PANTHER" id="PTHR40027:SF1">
    <property type="entry name" value="CELL DIVISION PROTEIN DIVIC"/>
    <property type="match status" value="1"/>
</dbReference>
<keyword evidence="1" id="KW-0175">Coiled coil</keyword>
<proteinExistence type="predicted"/>
<keyword evidence="3" id="KW-0132">Cell division</keyword>
<gene>
    <name evidence="3" type="ORF">SAMN04244570_0377</name>
</gene>
<name>A0A1T4Z043_9BACL</name>